<dbReference type="Pfam" id="PF10698">
    <property type="entry name" value="DUF2505"/>
    <property type="match status" value="1"/>
</dbReference>
<evidence type="ECO:0000313" key="3">
    <source>
        <dbReference type="Proteomes" id="UP000193100"/>
    </source>
</evidence>
<reference evidence="1 3" key="2">
    <citation type="submission" date="2017-04" db="EMBL/GenBank/DDBJ databases">
        <title>Genome Sequence of Marinobacter salarius strain SMR5 Isolated from a culture of the Diatom Skeletonema marinoi.</title>
        <authorList>
            <person name="Topel M."/>
            <person name="Pinder M.I.M."/>
            <person name="Johansson O.N."/>
            <person name="Kourtchenko O."/>
            <person name="Godhe A."/>
            <person name="Clarke A.K."/>
        </authorList>
    </citation>
    <scope>NUCLEOTIDE SEQUENCE [LARGE SCALE GENOMIC DNA]</scope>
    <source>
        <strain evidence="1 3">SMR5</strain>
    </source>
</reference>
<dbReference type="AlphaFoldDB" id="A0A1W6K6Q6"/>
<sequence length="162" mass="18920">MELELRHSYDAGLDRVLGAFFDEAHIQEKNQRLGSRNVNIPELTRDDLSAKVVVEREMTASTEVPGILASFHKEWNRVRQEEHWFRKDDGEWHCEFRVKIEGVPAKIKGNMRLQGTDQACINYVTLNVWCEVPLLGKKIARFLADDSHTKIEKEYRITRQLL</sequence>
<keyword evidence="4" id="KW-1185">Reference proteome</keyword>
<gene>
    <name evidence="1" type="ORF">MARSALSMR5_00999</name>
    <name evidence="2" type="ORF">SAMN04487868_11181</name>
</gene>
<evidence type="ECO:0000313" key="1">
    <source>
        <dbReference type="EMBL" id="ARM83093.1"/>
    </source>
</evidence>
<accession>A0A1I4KUR9</accession>
<evidence type="ECO:0000313" key="4">
    <source>
        <dbReference type="Proteomes" id="UP000199211"/>
    </source>
</evidence>
<dbReference type="STRING" id="1420917.AU15_11995"/>
<protein>
    <recommendedName>
        <fullName evidence="5">DUF2505 domain-containing protein</fullName>
    </recommendedName>
</protein>
<dbReference type="Proteomes" id="UP000193100">
    <property type="component" value="Chromosome"/>
</dbReference>
<name>A0A1W6K6Q6_9GAMM</name>
<organism evidence="1 3">
    <name type="scientific">Marinobacter salarius</name>
    <dbReference type="NCBI Taxonomy" id="1420917"/>
    <lineage>
        <taxon>Bacteria</taxon>
        <taxon>Pseudomonadati</taxon>
        <taxon>Pseudomonadota</taxon>
        <taxon>Gammaproteobacteria</taxon>
        <taxon>Pseudomonadales</taxon>
        <taxon>Marinobacteraceae</taxon>
        <taxon>Marinobacter</taxon>
    </lineage>
</organism>
<evidence type="ECO:0008006" key="5">
    <source>
        <dbReference type="Google" id="ProtNLM"/>
    </source>
</evidence>
<dbReference type="InterPro" id="IPR019639">
    <property type="entry name" value="DUF2505"/>
</dbReference>
<reference evidence="2 4" key="1">
    <citation type="submission" date="2016-10" db="EMBL/GenBank/DDBJ databases">
        <authorList>
            <person name="Varghese N."/>
            <person name="Submissions S."/>
        </authorList>
    </citation>
    <scope>NUCLEOTIDE SEQUENCE [LARGE SCALE GENOMIC DNA]</scope>
    <source>
        <strain evidence="2 4">DSM 26291</strain>
    </source>
</reference>
<accession>A0A1W6K6Q6</accession>
<dbReference type="Proteomes" id="UP000199211">
    <property type="component" value="Unassembled WGS sequence"/>
</dbReference>
<dbReference type="RefSeq" id="WP_036208948.1">
    <property type="nucleotide sequence ID" value="NZ_CP020931.1"/>
</dbReference>
<dbReference type="GeneID" id="77254985"/>
<proteinExistence type="predicted"/>
<evidence type="ECO:0000313" key="2">
    <source>
        <dbReference type="EMBL" id="SFL82351.1"/>
    </source>
</evidence>
<dbReference type="EMBL" id="CP020931">
    <property type="protein sequence ID" value="ARM83093.1"/>
    <property type="molecule type" value="Genomic_DNA"/>
</dbReference>
<dbReference type="EMBL" id="FOTV01000011">
    <property type="protein sequence ID" value="SFL82351.1"/>
    <property type="molecule type" value="Genomic_DNA"/>
</dbReference>